<accession>A0A2I0JK73</accession>
<gene>
    <name evidence="4" type="ORF">CRG98_022950</name>
</gene>
<protein>
    <recommendedName>
        <fullName evidence="6">Aminotransferase-like plant mobile domain-containing protein</fullName>
    </recommendedName>
</protein>
<feature type="chain" id="PRO_5014177774" description="Aminotransferase-like plant mobile domain-containing protein" evidence="3">
    <location>
        <begin position="23"/>
        <end position="195"/>
    </location>
</feature>
<name>A0A2I0JK73_PUNGR</name>
<dbReference type="Proteomes" id="UP000233551">
    <property type="component" value="Unassembled WGS sequence"/>
</dbReference>
<proteinExistence type="predicted"/>
<evidence type="ECO:0000313" key="4">
    <source>
        <dbReference type="EMBL" id="PKI56662.1"/>
    </source>
</evidence>
<reference evidence="4 5" key="1">
    <citation type="submission" date="2017-11" db="EMBL/GenBank/DDBJ databases">
        <title>De-novo sequencing of pomegranate (Punica granatum L.) genome.</title>
        <authorList>
            <person name="Akparov Z."/>
            <person name="Amiraslanov A."/>
            <person name="Hajiyeva S."/>
            <person name="Abbasov M."/>
            <person name="Kaur K."/>
            <person name="Hamwieh A."/>
            <person name="Solovyev V."/>
            <person name="Salamov A."/>
            <person name="Braich B."/>
            <person name="Kosarev P."/>
            <person name="Mahmoud A."/>
            <person name="Hajiyev E."/>
            <person name="Babayeva S."/>
            <person name="Izzatullayeva V."/>
            <person name="Mammadov A."/>
            <person name="Mammadov A."/>
            <person name="Sharifova S."/>
            <person name="Ojaghi J."/>
            <person name="Eynullazada K."/>
            <person name="Bayramov B."/>
            <person name="Abdulazimova A."/>
            <person name="Shahmuradov I."/>
        </authorList>
    </citation>
    <scope>NUCLEOTIDE SEQUENCE [LARGE SCALE GENOMIC DNA]</scope>
    <source>
        <strain evidence="5">cv. AG2017</strain>
        <tissue evidence="4">Leaf</tissue>
    </source>
</reference>
<feature type="signal peptide" evidence="3">
    <location>
        <begin position="1"/>
        <end position="22"/>
    </location>
</feature>
<sequence>MRWSPHLLQIWLLAHIRPFCSSHPFSYIIDDRSLIALLLPVFRPPVHSFSEWRQFLEELTSTQFLWVARWNPDGPMIMGCLGIVGLPLLSHLGSTLVFPSRVIRQLGGLQDILSEVDCLAYRFLIRASVLLVGLSTRSSAQNSSDPASPPAVASEAESSAHRAMRMELQSIREERDRLRCELVDTHAELADYREL</sequence>
<dbReference type="EMBL" id="PGOL01001587">
    <property type="protein sequence ID" value="PKI56662.1"/>
    <property type="molecule type" value="Genomic_DNA"/>
</dbReference>
<organism evidence="4 5">
    <name type="scientific">Punica granatum</name>
    <name type="common">Pomegranate</name>
    <dbReference type="NCBI Taxonomy" id="22663"/>
    <lineage>
        <taxon>Eukaryota</taxon>
        <taxon>Viridiplantae</taxon>
        <taxon>Streptophyta</taxon>
        <taxon>Embryophyta</taxon>
        <taxon>Tracheophyta</taxon>
        <taxon>Spermatophyta</taxon>
        <taxon>Magnoliopsida</taxon>
        <taxon>eudicotyledons</taxon>
        <taxon>Gunneridae</taxon>
        <taxon>Pentapetalae</taxon>
        <taxon>rosids</taxon>
        <taxon>malvids</taxon>
        <taxon>Myrtales</taxon>
        <taxon>Lythraceae</taxon>
        <taxon>Punica</taxon>
    </lineage>
</organism>
<dbReference type="AlphaFoldDB" id="A0A2I0JK73"/>
<evidence type="ECO:0008006" key="6">
    <source>
        <dbReference type="Google" id="ProtNLM"/>
    </source>
</evidence>
<evidence type="ECO:0000256" key="2">
    <source>
        <dbReference type="SAM" id="MobiDB-lite"/>
    </source>
</evidence>
<feature type="compositionally biased region" description="Low complexity" evidence="2">
    <location>
        <begin position="143"/>
        <end position="157"/>
    </location>
</feature>
<feature type="coiled-coil region" evidence="1">
    <location>
        <begin position="161"/>
        <end position="188"/>
    </location>
</feature>
<feature type="region of interest" description="Disordered" evidence="2">
    <location>
        <begin position="138"/>
        <end position="159"/>
    </location>
</feature>
<keyword evidence="3" id="KW-0732">Signal</keyword>
<keyword evidence="5" id="KW-1185">Reference proteome</keyword>
<keyword evidence="1" id="KW-0175">Coiled coil</keyword>
<evidence type="ECO:0000256" key="3">
    <source>
        <dbReference type="SAM" id="SignalP"/>
    </source>
</evidence>
<evidence type="ECO:0000256" key="1">
    <source>
        <dbReference type="SAM" id="Coils"/>
    </source>
</evidence>
<evidence type="ECO:0000313" key="5">
    <source>
        <dbReference type="Proteomes" id="UP000233551"/>
    </source>
</evidence>
<comment type="caution">
    <text evidence="4">The sequence shown here is derived from an EMBL/GenBank/DDBJ whole genome shotgun (WGS) entry which is preliminary data.</text>
</comment>